<dbReference type="Proteomes" id="UP000269669">
    <property type="component" value="Unassembled WGS sequence"/>
</dbReference>
<evidence type="ECO:0000313" key="1">
    <source>
        <dbReference type="EMBL" id="RSL19021.1"/>
    </source>
</evidence>
<organism evidence="1 2">
    <name type="scientific">Edaphobacter aggregans</name>
    <dbReference type="NCBI Taxonomy" id="570835"/>
    <lineage>
        <taxon>Bacteria</taxon>
        <taxon>Pseudomonadati</taxon>
        <taxon>Acidobacteriota</taxon>
        <taxon>Terriglobia</taxon>
        <taxon>Terriglobales</taxon>
        <taxon>Acidobacteriaceae</taxon>
        <taxon>Edaphobacter</taxon>
    </lineage>
</organism>
<sequence>MTRDELQTNQEYMWQALSGKQRTTLILAVEMLSHCQLSPEQILTKTMMALEGSQQDS</sequence>
<dbReference type="RefSeq" id="WP_185827318.1">
    <property type="nucleotide sequence ID" value="NZ_RSDW01000001.1"/>
</dbReference>
<comment type="caution">
    <text evidence="1">The sequence shown here is derived from an EMBL/GenBank/DDBJ whole genome shotgun (WGS) entry which is preliminary data.</text>
</comment>
<accession>A0A3R9P1K7</accession>
<name>A0A3R9P1K7_9BACT</name>
<reference evidence="1 2" key="1">
    <citation type="submission" date="2018-12" db="EMBL/GenBank/DDBJ databases">
        <title>Sequencing of bacterial isolates from soil warming experiment in Harvard Forest, Massachusetts, USA.</title>
        <authorList>
            <person name="Deangelis K."/>
        </authorList>
    </citation>
    <scope>NUCLEOTIDE SEQUENCE [LARGE SCALE GENOMIC DNA]</scope>
    <source>
        <strain evidence="1 2">EB153</strain>
    </source>
</reference>
<proteinExistence type="predicted"/>
<evidence type="ECO:0000313" key="2">
    <source>
        <dbReference type="Proteomes" id="UP000269669"/>
    </source>
</evidence>
<dbReference type="AlphaFoldDB" id="A0A3R9P1K7"/>
<gene>
    <name evidence="1" type="ORF">EDE15_4634</name>
</gene>
<keyword evidence="2" id="KW-1185">Reference proteome</keyword>
<protein>
    <submittedName>
        <fullName evidence="1">Uncharacterized protein</fullName>
    </submittedName>
</protein>
<dbReference type="EMBL" id="RSDW01000001">
    <property type="protein sequence ID" value="RSL19021.1"/>
    <property type="molecule type" value="Genomic_DNA"/>
</dbReference>